<keyword evidence="3" id="KW-0804">Transcription</keyword>
<dbReference type="RefSeq" id="WP_340342200.1">
    <property type="nucleotide sequence ID" value="NZ_JBBKZT010000004.1"/>
</dbReference>
<dbReference type="PROSITE" id="PS00041">
    <property type="entry name" value="HTH_ARAC_FAMILY_1"/>
    <property type="match status" value="1"/>
</dbReference>
<feature type="domain" description="HTH araC/xylS-type" evidence="4">
    <location>
        <begin position="212"/>
        <end position="310"/>
    </location>
</feature>
<sequence>MQLVTFGTHPYSALKPRSHAEALREGIGMLPDREVVNLSRDESFTARVVSYPSPAARWHFHPEFEIHLILETEGVYFVGDHIGRFEPGHLVMMGPDLPHNWIGDLPADGAADQRGIMVQFGASLADGMVRTFPEFRKLAPLLGEANAGLVFSTSTATSAKPIMEELVGATGLRRVALLLSLFELLFADTQRRRLASANYKPEARSFMSHAINHVLAHIGQNLHTELREPVLAGLVGRSPSAFSRAFRKHTGQSFVRYVNELRISRACELLAHSERPVLDVCLDVGFNNLSNFNRQFLMQKSMPPSKFRRHHRMQAAASSEGGYSAAA</sequence>
<dbReference type="Pfam" id="PF12833">
    <property type="entry name" value="HTH_18"/>
    <property type="match status" value="1"/>
</dbReference>
<dbReference type="PROSITE" id="PS01124">
    <property type="entry name" value="HTH_ARAC_FAMILY_2"/>
    <property type="match status" value="1"/>
</dbReference>
<evidence type="ECO:0000259" key="4">
    <source>
        <dbReference type="PROSITE" id="PS01124"/>
    </source>
</evidence>
<dbReference type="CDD" id="cd06976">
    <property type="entry name" value="cupin_MtlR-like_N"/>
    <property type="match status" value="1"/>
</dbReference>
<evidence type="ECO:0000256" key="2">
    <source>
        <dbReference type="ARBA" id="ARBA00023125"/>
    </source>
</evidence>
<dbReference type="Proteomes" id="UP001385892">
    <property type="component" value="Unassembled WGS sequence"/>
</dbReference>
<protein>
    <submittedName>
        <fullName evidence="5">AraC family transcriptional regulator</fullName>
    </submittedName>
</protein>
<comment type="caution">
    <text evidence="5">The sequence shown here is derived from an EMBL/GenBank/DDBJ whole genome shotgun (WGS) entry which is preliminary data.</text>
</comment>
<dbReference type="InterPro" id="IPR018060">
    <property type="entry name" value="HTH_AraC"/>
</dbReference>
<dbReference type="SUPFAM" id="SSF51182">
    <property type="entry name" value="RmlC-like cupins"/>
    <property type="match status" value="1"/>
</dbReference>
<dbReference type="SUPFAM" id="SSF46689">
    <property type="entry name" value="Homeodomain-like"/>
    <property type="match status" value="2"/>
</dbReference>
<dbReference type="EMBL" id="JBBKZT010000004">
    <property type="protein sequence ID" value="MEJ8847053.1"/>
    <property type="molecule type" value="Genomic_DNA"/>
</dbReference>
<organism evidence="5 6">
    <name type="scientific">Variovorax rhizosphaerae</name>
    <dbReference type="NCBI Taxonomy" id="1836200"/>
    <lineage>
        <taxon>Bacteria</taxon>
        <taxon>Pseudomonadati</taxon>
        <taxon>Pseudomonadota</taxon>
        <taxon>Betaproteobacteria</taxon>
        <taxon>Burkholderiales</taxon>
        <taxon>Comamonadaceae</taxon>
        <taxon>Variovorax</taxon>
    </lineage>
</organism>
<proteinExistence type="predicted"/>
<accession>A0ABU8WHQ7</accession>
<dbReference type="InterPro" id="IPR011051">
    <property type="entry name" value="RmlC_Cupin_sf"/>
</dbReference>
<keyword evidence="2" id="KW-0238">DNA-binding</keyword>
<dbReference type="PANTHER" id="PTHR43280:SF27">
    <property type="entry name" value="TRANSCRIPTIONAL REGULATOR MTLR"/>
    <property type="match status" value="1"/>
</dbReference>
<name>A0ABU8WHQ7_9BURK</name>
<keyword evidence="1" id="KW-0805">Transcription regulation</keyword>
<dbReference type="Pfam" id="PF02311">
    <property type="entry name" value="AraC_binding"/>
    <property type="match status" value="1"/>
</dbReference>
<evidence type="ECO:0000313" key="6">
    <source>
        <dbReference type="Proteomes" id="UP001385892"/>
    </source>
</evidence>
<evidence type="ECO:0000313" key="5">
    <source>
        <dbReference type="EMBL" id="MEJ8847053.1"/>
    </source>
</evidence>
<dbReference type="PANTHER" id="PTHR43280">
    <property type="entry name" value="ARAC-FAMILY TRANSCRIPTIONAL REGULATOR"/>
    <property type="match status" value="1"/>
</dbReference>
<dbReference type="InterPro" id="IPR009057">
    <property type="entry name" value="Homeodomain-like_sf"/>
</dbReference>
<evidence type="ECO:0000256" key="1">
    <source>
        <dbReference type="ARBA" id="ARBA00023015"/>
    </source>
</evidence>
<dbReference type="Gene3D" id="2.60.120.10">
    <property type="entry name" value="Jelly Rolls"/>
    <property type="match status" value="1"/>
</dbReference>
<gene>
    <name evidence="5" type="ORF">WKW82_10355</name>
</gene>
<keyword evidence="6" id="KW-1185">Reference proteome</keyword>
<dbReference type="Gene3D" id="1.10.10.60">
    <property type="entry name" value="Homeodomain-like"/>
    <property type="match status" value="2"/>
</dbReference>
<dbReference type="SMART" id="SM00342">
    <property type="entry name" value="HTH_ARAC"/>
    <property type="match status" value="1"/>
</dbReference>
<dbReference type="InterPro" id="IPR003313">
    <property type="entry name" value="AraC-bd"/>
</dbReference>
<dbReference type="InterPro" id="IPR014710">
    <property type="entry name" value="RmlC-like_jellyroll"/>
</dbReference>
<reference evidence="5 6" key="1">
    <citation type="submission" date="2024-03" db="EMBL/GenBank/DDBJ databases">
        <title>Novel species of the genus Variovorax.</title>
        <authorList>
            <person name="Liu Q."/>
            <person name="Xin Y.-H."/>
        </authorList>
    </citation>
    <scope>NUCLEOTIDE SEQUENCE [LARGE SCALE GENOMIC DNA]</scope>
    <source>
        <strain evidence="5 6">KACC 18900</strain>
    </source>
</reference>
<dbReference type="InterPro" id="IPR018062">
    <property type="entry name" value="HTH_AraC-typ_CS"/>
</dbReference>
<evidence type="ECO:0000256" key="3">
    <source>
        <dbReference type="ARBA" id="ARBA00023163"/>
    </source>
</evidence>